<reference evidence="1" key="1">
    <citation type="journal article" date="2020" name="Nature">
        <title>Giant virus diversity and host interactions through global metagenomics.</title>
        <authorList>
            <person name="Schulz F."/>
            <person name="Roux S."/>
            <person name="Paez-Espino D."/>
            <person name="Jungbluth S."/>
            <person name="Walsh D.A."/>
            <person name="Denef V.J."/>
            <person name="McMahon K.D."/>
            <person name="Konstantinidis K.T."/>
            <person name="Eloe-Fadrosh E.A."/>
            <person name="Kyrpides N.C."/>
            <person name="Woyke T."/>
        </authorList>
    </citation>
    <scope>NUCLEOTIDE SEQUENCE</scope>
    <source>
        <strain evidence="1">GVMAG-M-3300018428-16</strain>
    </source>
</reference>
<name>A0A6C0BRS4_9ZZZZ</name>
<dbReference type="AlphaFoldDB" id="A0A6C0BRS4"/>
<proteinExistence type="predicted"/>
<protein>
    <submittedName>
        <fullName evidence="1">Uncharacterized protein</fullName>
    </submittedName>
</protein>
<evidence type="ECO:0000313" key="1">
    <source>
        <dbReference type="EMBL" id="QHS94906.1"/>
    </source>
</evidence>
<accession>A0A6C0BRS4</accession>
<dbReference type="EMBL" id="MN739235">
    <property type="protein sequence ID" value="QHS94906.1"/>
    <property type="molecule type" value="Genomic_DNA"/>
</dbReference>
<organism evidence="1">
    <name type="scientific">viral metagenome</name>
    <dbReference type="NCBI Taxonomy" id="1070528"/>
    <lineage>
        <taxon>unclassified sequences</taxon>
        <taxon>metagenomes</taxon>
        <taxon>organismal metagenomes</taxon>
    </lineage>
</organism>
<sequence>MSWATCYSSSNNVYFELPPMMDDGRVFEEHKSESQIMHENMIKENSIKTNADYRKYLANNSDKIISYNQVESYHQTGFKPVIFQNEHSSNTPYLFTSKTDPTRPIGYNDSDLKNKYLTREQLQSQLISPVIDLSSK</sequence>